<dbReference type="HOGENOM" id="CLU_047691_3_1_9"/>
<dbReference type="InterPro" id="IPR036388">
    <property type="entry name" value="WH-like_DNA-bd_sf"/>
</dbReference>
<reference evidence="8" key="1">
    <citation type="journal article" date="2013" name="Genome Announc.">
        <title>First genome sequence of a syntrophic acetate-oxidizing bacterium, Tepidanaerobacter acetatoxydans strain Re1.</title>
        <authorList>
            <person name="Manzoor S."/>
            <person name="Bongcam-Rudloff E."/>
            <person name="Schnurer A."/>
            <person name="Muller B."/>
        </authorList>
    </citation>
    <scope>NUCLEOTIDE SEQUENCE [LARGE SCALE GENOMIC DNA]</scope>
    <source>
        <strain evidence="8">Re1</strain>
    </source>
</reference>
<dbReference type="Pfam" id="PF08281">
    <property type="entry name" value="Sigma70_r4_2"/>
    <property type="match status" value="1"/>
</dbReference>
<dbReference type="PANTHER" id="PTHR43133:SF60">
    <property type="entry name" value="RNA POLYMERASE SIGMA FACTOR SIGV"/>
    <property type="match status" value="1"/>
</dbReference>
<feature type="domain" description="RNA polymerase sigma-70 region 2" evidence="5">
    <location>
        <begin position="27"/>
        <end position="90"/>
    </location>
</feature>
<evidence type="ECO:0000256" key="4">
    <source>
        <dbReference type="ARBA" id="ARBA00023163"/>
    </source>
</evidence>
<dbReference type="eggNOG" id="COG1595">
    <property type="taxonomic scope" value="Bacteria"/>
</dbReference>
<gene>
    <name evidence="7" type="primary">sigV</name>
    <name evidence="7" type="ordered locus">TEPIRE1_1109</name>
</gene>
<evidence type="ECO:0000256" key="1">
    <source>
        <dbReference type="ARBA" id="ARBA00010641"/>
    </source>
</evidence>
<proteinExistence type="inferred from homology"/>
<dbReference type="NCBIfam" id="TIGR02937">
    <property type="entry name" value="sigma70-ECF"/>
    <property type="match status" value="1"/>
</dbReference>
<evidence type="ECO:0000259" key="6">
    <source>
        <dbReference type="Pfam" id="PF08281"/>
    </source>
</evidence>
<keyword evidence="3" id="KW-0731">Sigma factor</keyword>
<feature type="domain" description="RNA polymerase sigma factor 70 region 4 type 2" evidence="6">
    <location>
        <begin position="115"/>
        <end position="165"/>
    </location>
</feature>
<dbReference type="SUPFAM" id="SSF88659">
    <property type="entry name" value="Sigma3 and sigma4 domains of RNA polymerase sigma factors"/>
    <property type="match status" value="1"/>
</dbReference>
<keyword evidence="8" id="KW-1185">Reference proteome</keyword>
<dbReference type="InterPro" id="IPR013324">
    <property type="entry name" value="RNA_pol_sigma_r3/r4-like"/>
</dbReference>
<dbReference type="Gene3D" id="1.10.1740.10">
    <property type="match status" value="1"/>
</dbReference>
<dbReference type="InterPro" id="IPR013249">
    <property type="entry name" value="RNA_pol_sigma70_r4_t2"/>
</dbReference>
<dbReference type="CDD" id="cd06171">
    <property type="entry name" value="Sigma70_r4"/>
    <property type="match status" value="1"/>
</dbReference>
<dbReference type="SUPFAM" id="SSF88946">
    <property type="entry name" value="Sigma2 domain of RNA polymerase sigma factors"/>
    <property type="match status" value="1"/>
</dbReference>
<dbReference type="Pfam" id="PF04542">
    <property type="entry name" value="Sigma70_r2"/>
    <property type="match status" value="1"/>
</dbReference>
<dbReference type="Proteomes" id="UP000010802">
    <property type="component" value="Chromosome"/>
</dbReference>
<dbReference type="GO" id="GO:0016987">
    <property type="term" value="F:sigma factor activity"/>
    <property type="evidence" value="ECO:0007669"/>
    <property type="project" value="UniProtKB-KW"/>
</dbReference>
<organism evidence="7 8">
    <name type="scientific">Tepidanaerobacter acetatoxydans (strain DSM 21804 / JCM 16047 / Re1)</name>
    <dbReference type="NCBI Taxonomy" id="1209989"/>
    <lineage>
        <taxon>Bacteria</taxon>
        <taxon>Bacillati</taxon>
        <taxon>Bacillota</taxon>
        <taxon>Clostridia</taxon>
        <taxon>Thermosediminibacterales</taxon>
        <taxon>Tepidanaerobacteraceae</taxon>
        <taxon>Tepidanaerobacter</taxon>
    </lineage>
</organism>
<sequence>MKKREEKLARMSKTDLEEQIAEHVIEFKDRYYRLAYSYVRNSDDALDIIQESIYKAFASLDSLKNPSYIKTWFYRIVVNTSLDFLRKRKKEIVVSEVFLYANDESEYDSYEDFDLKAALDDLPPNYRSIIILRYFEDLKLQEIAKILNENVNTVKTRLYTGLKKLRIKMNDENWEVSK</sequence>
<evidence type="ECO:0000259" key="5">
    <source>
        <dbReference type="Pfam" id="PF04542"/>
    </source>
</evidence>
<dbReference type="InterPro" id="IPR014284">
    <property type="entry name" value="RNA_pol_sigma-70_dom"/>
</dbReference>
<dbReference type="GO" id="GO:0006352">
    <property type="term" value="P:DNA-templated transcription initiation"/>
    <property type="evidence" value="ECO:0007669"/>
    <property type="project" value="InterPro"/>
</dbReference>
<dbReference type="AlphaFoldDB" id="U4QIX5"/>
<dbReference type="InterPro" id="IPR039425">
    <property type="entry name" value="RNA_pol_sigma-70-like"/>
</dbReference>
<evidence type="ECO:0000313" key="8">
    <source>
        <dbReference type="Proteomes" id="UP000010802"/>
    </source>
</evidence>
<evidence type="ECO:0000313" key="7">
    <source>
        <dbReference type="EMBL" id="CDI40574.1"/>
    </source>
</evidence>
<dbReference type="Gene3D" id="1.10.10.10">
    <property type="entry name" value="Winged helix-like DNA-binding domain superfamily/Winged helix DNA-binding domain"/>
    <property type="match status" value="1"/>
</dbReference>
<evidence type="ECO:0000256" key="3">
    <source>
        <dbReference type="ARBA" id="ARBA00023082"/>
    </source>
</evidence>
<keyword evidence="4" id="KW-0804">Transcription</keyword>
<accession>U4QIX5</accession>
<dbReference type="EMBL" id="HF563609">
    <property type="protein sequence ID" value="CDI40574.1"/>
    <property type="molecule type" value="Genomic_DNA"/>
</dbReference>
<comment type="similarity">
    <text evidence="1">Belongs to the sigma-70 factor family. ECF subfamily.</text>
</comment>
<dbReference type="STRING" id="1209989.TepRe1_1011"/>
<dbReference type="KEGG" id="tae:TepiRe1_1109"/>
<dbReference type="InterPro" id="IPR007627">
    <property type="entry name" value="RNA_pol_sigma70_r2"/>
</dbReference>
<dbReference type="PANTHER" id="PTHR43133">
    <property type="entry name" value="RNA POLYMERASE ECF-TYPE SIGMA FACTO"/>
    <property type="match status" value="1"/>
</dbReference>
<keyword evidence="2" id="KW-0805">Transcription regulation</keyword>
<dbReference type="GO" id="GO:0003677">
    <property type="term" value="F:DNA binding"/>
    <property type="evidence" value="ECO:0007669"/>
    <property type="project" value="InterPro"/>
</dbReference>
<evidence type="ECO:0000256" key="2">
    <source>
        <dbReference type="ARBA" id="ARBA00023015"/>
    </source>
</evidence>
<name>U4QIX5_TEPAE</name>
<dbReference type="InterPro" id="IPR013325">
    <property type="entry name" value="RNA_pol_sigma_r2"/>
</dbReference>
<protein>
    <submittedName>
        <fullName evidence="7">RNA polymerase ECF(Extracytoplasmic function)-type sigma factor (Sigma(V))</fullName>
    </submittedName>
</protein>